<dbReference type="KEGG" id="emo:DM558_00665"/>
<reference evidence="2" key="1">
    <citation type="submission" date="2018-06" db="EMBL/GenBank/DDBJ databases">
        <title>Complete genome of Pseudomonas insecticola strain QZS01.</title>
        <authorList>
            <person name="Wang J."/>
            <person name="Su Q."/>
        </authorList>
    </citation>
    <scope>NUCLEOTIDE SEQUENCE [LARGE SCALE GENOMIC DNA]</scope>
    <source>
        <strain evidence="2">QZS01</strain>
    </source>
</reference>
<name>A0A3Q9JH69_9GAMM</name>
<dbReference type="RefSeq" id="WP_127161598.1">
    <property type="nucleotide sequence ID" value="NZ_CP029822.1"/>
</dbReference>
<evidence type="ECO:0000313" key="2">
    <source>
        <dbReference type="Proteomes" id="UP000273143"/>
    </source>
</evidence>
<dbReference type="Gene3D" id="2.30.110.50">
    <property type="match status" value="1"/>
</dbReference>
<dbReference type="EMBL" id="CP029822">
    <property type="protein sequence ID" value="AZS49381.1"/>
    <property type="molecule type" value="Genomic_DNA"/>
</dbReference>
<evidence type="ECO:0008006" key="3">
    <source>
        <dbReference type="Google" id="ProtNLM"/>
    </source>
</evidence>
<dbReference type="SUPFAM" id="SSF69279">
    <property type="entry name" value="Phage tail proteins"/>
    <property type="match status" value="1"/>
</dbReference>
<dbReference type="AlphaFoldDB" id="A0A3Q9JH69"/>
<sequence length="108" mass="12190">MFYTANQTIFSLDIQGVENREGSKLQVLAFDGIEAVNSEYIFEVTLVSKHLRYDITKLLSKSAYLSFTPNKKQGINGIILSVKRAAIGHEYSLFRIILAPNSIIFTMK</sequence>
<proteinExistence type="predicted"/>
<accession>A0A3Q9JH69</accession>
<keyword evidence="2" id="KW-1185">Reference proteome</keyword>
<gene>
    <name evidence="1" type="ORF">DM558_00665</name>
</gene>
<organism evidence="1 2">
    <name type="scientific">Entomomonas moraniae</name>
    <dbReference type="NCBI Taxonomy" id="2213226"/>
    <lineage>
        <taxon>Bacteria</taxon>
        <taxon>Pseudomonadati</taxon>
        <taxon>Pseudomonadota</taxon>
        <taxon>Gammaproteobacteria</taxon>
        <taxon>Pseudomonadales</taxon>
        <taxon>Pseudomonadaceae</taxon>
        <taxon>Entomomonas</taxon>
    </lineage>
</organism>
<dbReference type="Proteomes" id="UP000273143">
    <property type="component" value="Chromosome"/>
</dbReference>
<protein>
    <recommendedName>
        <fullName evidence="3">Type VI secretion system tip protein VgrG</fullName>
    </recommendedName>
</protein>
<evidence type="ECO:0000313" key="1">
    <source>
        <dbReference type="EMBL" id="AZS49381.1"/>
    </source>
</evidence>